<dbReference type="AlphaFoldDB" id="A0A8H4LS50"/>
<dbReference type="EMBL" id="JAAVMX010000021">
    <property type="protein sequence ID" value="KAF4503757.1"/>
    <property type="molecule type" value="Genomic_DNA"/>
</dbReference>
<name>A0A8H4LS50_9HYPO</name>
<organism evidence="3 4">
    <name type="scientific">Ophiocordyceps sinensis</name>
    <dbReference type="NCBI Taxonomy" id="72228"/>
    <lineage>
        <taxon>Eukaryota</taxon>
        <taxon>Fungi</taxon>
        <taxon>Dikarya</taxon>
        <taxon>Ascomycota</taxon>
        <taxon>Pezizomycotina</taxon>
        <taxon>Sordariomycetes</taxon>
        <taxon>Hypocreomycetidae</taxon>
        <taxon>Hypocreales</taxon>
        <taxon>Ophiocordycipitaceae</taxon>
        <taxon>Ophiocordyceps</taxon>
    </lineage>
</organism>
<evidence type="ECO:0000313" key="2">
    <source>
        <dbReference type="EMBL" id="KAF4503757.1"/>
    </source>
</evidence>
<keyword evidence="4" id="KW-1185">Reference proteome</keyword>
<feature type="signal peptide" evidence="1">
    <location>
        <begin position="1"/>
        <end position="24"/>
    </location>
</feature>
<evidence type="ECO:0000313" key="3">
    <source>
        <dbReference type="EMBL" id="KAF4504151.1"/>
    </source>
</evidence>
<dbReference type="EMBL" id="JAAVMX010000012">
    <property type="protein sequence ID" value="KAF4504151.1"/>
    <property type="molecule type" value="Genomic_DNA"/>
</dbReference>
<dbReference type="Proteomes" id="UP000557566">
    <property type="component" value="Unassembled WGS sequence"/>
</dbReference>
<accession>A0A8H4LS50</accession>
<gene>
    <name evidence="3" type="ORF">G6O67_008762</name>
    <name evidence="2" type="ORF">G6O67_008914</name>
</gene>
<sequence>MFKLANVCCLSLLLLLLVPETCNAEAPALHIRDKAPAPTWRFLGGWFYSRPEVVSWAPNRTDVFVRDSF</sequence>
<proteinExistence type="predicted"/>
<comment type="caution">
    <text evidence="3">The sequence shown here is derived from an EMBL/GenBank/DDBJ whole genome shotgun (WGS) entry which is preliminary data.</text>
</comment>
<evidence type="ECO:0000256" key="1">
    <source>
        <dbReference type="SAM" id="SignalP"/>
    </source>
</evidence>
<evidence type="ECO:0000313" key="4">
    <source>
        <dbReference type="Proteomes" id="UP000557566"/>
    </source>
</evidence>
<keyword evidence="1" id="KW-0732">Signal</keyword>
<dbReference type="OrthoDB" id="406838at2759"/>
<reference evidence="3 4" key="1">
    <citation type="journal article" date="2020" name="Genome Biol. Evol.">
        <title>A new high-quality draft genome assembly of the Chinese cordyceps Ophiocordyceps sinensis.</title>
        <authorList>
            <person name="Shu R."/>
            <person name="Zhang J."/>
            <person name="Meng Q."/>
            <person name="Zhang H."/>
            <person name="Zhou G."/>
            <person name="Li M."/>
            <person name="Wu P."/>
            <person name="Zhao Y."/>
            <person name="Chen C."/>
            <person name="Qin Q."/>
        </authorList>
    </citation>
    <scope>NUCLEOTIDE SEQUENCE [LARGE SCALE GENOMIC DNA]</scope>
    <source>
        <strain evidence="3 4">IOZ07</strain>
    </source>
</reference>
<protein>
    <submittedName>
        <fullName evidence="3">Uncharacterized protein</fullName>
    </submittedName>
</protein>
<feature type="chain" id="PRO_5036266344" evidence="1">
    <location>
        <begin position="25"/>
        <end position="69"/>
    </location>
</feature>